<gene>
    <name evidence="4" type="ORF">DWB78_10680</name>
    <name evidence="5" type="ORF">SAMN05216278_0244</name>
</gene>
<reference evidence="5" key="1">
    <citation type="submission" date="2016-10" db="EMBL/GenBank/DDBJ databases">
        <authorList>
            <person name="de Groot N.N."/>
        </authorList>
    </citation>
    <scope>NUCLEOTIDE SEQUENCE [LARGE SCALE GENOMIC DNA]</scope>
    <source>
        <strain evidence="5">CGMCC 1.12397</strain>
    </source>
</reference>
<dbReference type="PANTHER" id="PTHR36852:SF1">
    <property type="entry name" value="PROTEIN GVPL 2"/>
    <property type="match status" value="1"/>
</dbReference>
<evidence type="ECO:0000256" key="2">
    <source>
        <dbReference type="ARBA" id="ARBA00035108"/>
    </source>
</evidence>
<sequence>MSEENLYVYGAIDAEDLDLEISGVGGAERVYTVTHKTVSAIVSDIDTTDPERTDENVQAHDEVLRTVLEHGDGRTVVPMQFGMAFKDARTLKNVLRGARPAFKRALNDVEGMVELGVKVVSEEDTDLDESTVEEAAERLTEASINEVENGQFSDRLLLNRSYLVERDKQDEFGEAVDELEAELGDVLVQYTGPWAPYNFVDIHVGVDR</sequence>
<keyword evidence="7" id="KW-1185">Reference proteome</keyword>
<evidence type="ECO:0000313" key="7">
    <source>
        <dbReference type="Proteomes" id="UP000255421"/>
    </source>
</evidence>
<dbReference type="PANTHER" id="PTHR36852">
    <property type="entry name" value="PROTEIN GVPL 2"/>
    <property type="match status" value="1"/>
</dbReference>
<dbReference type="AlphaFoldDB" id="A0A1H0XWN0"/>
<dbReference type="GO" id="GO:0031411">
    <property type="term" value="C:gas vesicle"/>
    <property type="evidence" value="ECO:0007669"/>
    <property type="project" value="UniProtKB-SubCell"/>
</dbReference>
<reference evidence="6" key="2">
    <citation type="submission" date="2016-10" db="EMBL/GenBank/DDBJ databases">
        <authorList>
            <person name="Varghese N."/>
            <person name="Submissions S."/>
        </authorList>
    </citation>
    <scope>NUCLEOTIDE SEQUENCE [LARGE SCALE GENOMIC DNA]</scope>
    <source>
        <strain evidence="6">CGMCC 1.12397</strain>
    </source>
</reference>
<name>A0A1H0XWN0_9EURY</name>
<dbReference type="EMBL" id="FNKQ01000001">
    <property type="protein sequence ID" value="SDQ07328.1"/>
    <property type="molecule type" value="Genomic_DNA"/>
</dbReference>
<dbReference type="GO" id="GO:0031412">
    <property type="term" value="P:gas vesicle organization"/>
    <property type="evidence" value="ECO:0007669"/>
    <property type="project" value="InterPro"/>
</dbReference>
<keyword evidence="1" id="KW-0304">Gas vesicle</keyword>
<dbReference type="OrthoDB" id="130966at2157"/>
<evidence type="ECO:0000313" key="5">
    <source>
        <dbReference type="EMBL" id="SDQ07328.1"/>
    </source>
</evidence>
<dbReference type="Proteomes" id="UP000255421">
    <property type="component" value="Unassembled WGS sequence"/>
</dbReference>
<dbReference type="InterPro" id="IPR009430">
    <property type="entry name" value="GvpL/GvpF"/>
</dbReference>
<dbReference type="Pfam" id="PF06386">
    <property type="entry name" value="GvpL_GvpF"/>
    <property type="match status" value="1"/>
</dbReference>
<dbReference type="RefSeq" id="WP_092531713.1">
    <property type="nucleotide sequence ID" value="NZ_FNKQ01000001.1"/>
</dbReference>
<evidence type="ECO:0000256" key="3">
    <source>
        <dbReference type="ARBA" id="ARBA00035643"/>
    </source>
</evidence>
<comment type="similarity">
    <text evidence="3">Belongs to the gas vesicle GvpF/GvpL family.</text>
</comment>
<evidence type="ECO:0000313" key="4">
    <source>
        <dbReference type="EMBL" id="RDI72139.1"/>
    </source>
</evidence>
<comment type="subcellular location">
    <subcellularLocation>
        <location evidence="2">Gas vesicle</location>
    </subcellularLocation>
</comment>
<protein>
    <submittedName>
        <fullName evidence="5">Gas vesicle synthesis protein GvpL/GvpF</fullName>
    </submittedName>
    <submittedName>
        <fullName evidence="4">Protein gvpF</fullName>
    </submittedName>
</protein>
<dbReference type="Proteomes" id="UP000199289">
    <property type="component" value="Unassembled WGS sequence"/>
</dbReference>
<reference evidence="4 7" key="3">
    <citation type="submission" date="2018-07" db="EMBL/GenBank/DDBJ databases">
        <title>Genome sequence of extremly halophilic archaeon Halopelagius longus strain BC12-B1.</title>
        <authorList>
            <person name="Zhang X."/>
        </authorList>
    </citation>
    <scope>NUCLEOTIDE SEQUENCE [LARGE SCALE GENOMIC DNA]</scope>
    <source>
        <strain evidence="4 7">BC12-B1</strain>
    </source>
</reference>
<proteinExistence type="inferred from homology"/>
<organism evidence="5 6">
    <name type="scientific">Halopelagius longus</name>
    <dbReference type="NCBI Taxonomy" id="1236180"/>
    <lineage>
        <taxon>Archaea</taxon>
        <taxon>Methanobacteriati</taxon>
        <taxon>Methanobacteriota</taxon>
        <taxon>Stenosarchaea group</taxon>
        <taxon>Halobacteria</taxon>
        <taxon>Halobacteriales</taxon>
        <taxon>Haloferacaceae</taxon>
    </lineage>
</organism>
<accession>A0A1H0XWN0</accession>
<dbReference type="EMBL" id="QQST01000001">
    <property type="protein sequence ID" value="RDI72139.1"/>
    <property type="molecule type" value="Genomic_DNA"/>
</dbReference>
<evidence type="ECO:0000256" key="1">
    <source>
        <dbReference type="ARBA" id="ARBA00022987"/>
    </source>
</evidence>
<evidence type="ECO:0000313" key="6">
    <source>
        <dbReference type="Proteomes" id="UP000199289"/>
    </source>
</evidence>